<feature type="domain" description="ABC transmembrane type-1" evidence="11">
    <location>
        <begin position="17"/>
        <end position="299"/>
    </location>
</feature>
<evidence type="ECO:0000256" key="1">
    <source>
        <dbReference type="ARBA" id="ARBA00004651"/>
    </source>
</evidence>
<dbReference type="InterPro" id="IPR003439">
    <property type="entry name" value="ABC_transporter-like_ATP-bd"/>
</dbReference>
<keyword evidence="2" id="KW-0813">Transport</keyword>
<proteinExistence type="predicted"/>
<dbReference type="PROSITE" id="PS50893">
    <property type="entry name" value="ABC_TRANSPORTER_2"/>
    <property type="match status" value="1"/>
</dbReference>
<dbReference type="PANTHER" id="PTHR43394:SF1">
    <property type="entry name" value="ATP-BINDING CASSETTE SUB-FAMILY B MEMBER 10, MITOCHONDRIAL"/>
    <property type="match status" value="1"/>
</dbReference>
<evidence type="ECO:0000313" key="13">
    <source>
        <dbReference type="Proteomes" id="UP001145094"/>
    </source>
</evidence>
<comment type="caution">
    <text evidence="12">The sequence shown here is derived from an EMBL/GenBank/DDBJ whole genome shotgun (WGS) entry which is preliminary data.</text>
</comment>
<dbReference type="GO" id="GO:0015421">
    <property type="term" value="F:ABC-type oligopeptide transporter activity"/>
    <property type="evidence" value="ECO:0007669"/>
    <property type="project" value="TreeGrafter"/>
</dbReference>
<name>A0A9W6FEU2_9FIRM</name>
<dbReference type="InterPro" id="IPR017871">
    <property type="entry name" value="ABC_transporter-like_CS"/>
</dbReference>
<keyword evidence="3" id="KW-1003">Cell membrane</keyword>
<keyword evidence="4 9" id="KW-0812">Transmembrane</keyword>
<keyword evidence="6" id="KW-0067">ATP-binding</keyword>
<reference evidence="12" key="3">
    <citation type="journal article" date="2023" name="Int. J. Syst. Evol. Microbiol.">
        <title>Sellimonas catena sp. nov., isolated from human faeces.</title>
        <authorList>
            <person name="Hisatomi A."/>
            <person name="Ohkuma M."/>
            <person name="Sakamoto M."/>
        </authorList>
    </citation>
    <scope>NUCLEOTIDE SEQUENCE</scope>
    <source>
        <strain evidence="12">18CBH55</strain>
    </source>
</reference>
<evidence type="ECO:0000256" key="7">
    <source>
        <dbReference type="ARBA" id="ARBA00022989"/>
    </source>
</evidence>
<dbReference type="InterPro" id="IPR036640">
    <property type="entry name" value="ABC1_TM_sf"/>
</dbReference>
<protein>
    <submittedName>
        <fullName evidence="12">ABC transporter</fullName>
    </submittedName>
</protein>
<keyword evidence="7 9" id="KW-1133">Transmembrane helix</keyword>
<evidence type="ECO:0000256" key="9">
    <source>
        <dbReference type="SAM" id="Phobius"/>
    </source>
</evidence>
<dbReference type="Pfam" id="PF00664">
    <property type="entry name" value="ABC_membrane"/>
    <property type="match status" value="1"/>
</dbReference>
<feature type="transmembrane region" description="Helical" evidence="9">
    <location>
        <begin position="135"/>
        <end position="152"/>
    </location>
</feature>
<dbReference type="Pfam" id="PF00005">
    <property type="entry name" value="ABC_tran"/>
    <property type="match status" value="1"/>
</dbReference>
<dbReference type="GO" id="GO:0016887">
    <property type="term" value="F:ATP hydrolysis activity"/>
    <property type="evidence" value="ECO:0007669"/>
    <property type="project" value="InterPro"/>
</dbReference>
<reference evidence="12" key="2">
    <citation type="submission" date="2022-11" db="EMBL/GenBank/DDBJ databases">
        <title>Draft genome sequence of Sellimonas catena strain 18CBH55.</title>
        <authorList>
            <person name="Atsushi H."/>
            <person name="Moriya O."/>
            <person name="Mitsuo S."/>
        </authorList>
    </citation>
    <scope>NUCLEOTIDE SEQUENCE</scope>
    <source>
        <strain evidence="12">18CBH55</strain>
    </source>
</reference>
<dbReference type="PROSITE" id="PS00211">
    <property type="entry name" value="ABC_TRANSPORTER_1"/>
    <property type="match status" value="1"/>
</dbReference>
<dbReference type="SUPFAM" id="SSF90123">
    <property type="entry name" value="ABC transporter transmembrane region"/>
    <property type="match status" value="1"/>
</dbReference>
<evidence type="ECO:0000256" key="4">
    <source>
        <dbReference type="ARBA" id="ARBA00022692"/>
    </source>
</evidence>
<dbReference type="SUPFAM" id="SSF52540">
    <property type="entry name" value="P-loop containing nucleoside triphosphate hydrolases"/>
    <property type="match status" value="1"/>
</dbReference>
<evidence type="ECO:0000256" key="8">
    <source>
        <dbReference type="ARBA" id="ARBA00023136"/>
    </source>
</evidence>
<dbReference type="InterPro" id="IPR003593">
    <property type="entry name" value="AAA+_ATPase"/>
</dbReference>
<evidence type="ECO:0000313" key="12">
    <source>
        <dbReference type="EMBL" id="GLG89165.1"/>
    </source>
</evidence>
<feature type="transmembrane region" description="Helical" evidence="9">
    <location>
        <begin position="53"/>
        <end position="72"/>
    </location>
</feature>
<dbReference type="EMBL" id="BSCH01000003">
    <property type="protein sequence ID" value="GLG89165.1"/>
    <property type="molecule type" value="Genomic_DNA"/>
</dbReference>
<feature type="domain" description="ABC transporter" evidence="10">
    <location>
        <begin position="332"/>
        <end position="568"/>
    </location>
</feature>
<sequence length="575" mass="64032">MLRRIFSYMGKYKKYALLAILCVTAESLFELIVPLIMADLIDVGVVNGDRHYIYMKGGQMVICALLALFLGIGSSRFSALAGQGLGAELRKAEYESLQGFSFANIDHFRVSSIVTRLTSDVTNIQNSVSTGLRPFCRGPVMLVAATAVAFSINGKLALVFLVALPILAVLLFSIVSHVQPLYTKMQTAIDLVNRIIQENLTAIRVVKAYVKGEYETEKFDEVNRNLKTQSEKAFRLAALNMPAMQIVMYGTILSLIWFGGRMIQVGGMQVGELTGFLSYVMQILNSLMMISNVFLMMTRSMASGSRILEIIDEKVDITDREAEDHEVERGEVEFDHVYFQYRKDAPEYILSDVSLKIPAGSTFGIIGQTGSAKSTLIQLIPRLYDATKGEVRIDGIPVKKYKVEHLRDAIAVVLQKNTLFSGTLIENLRWGKEDATMEEIEQACRIACADEFIDRLADGYETEMGQGGVNVSGGQKQRLCIARAILKRPKVLILDDSTSAVDTATEAKIRTMLKEELPEMTKIIIAQRISSVRHADQILILDDGKVSDIGTHEELLERNEIYQEIYESQKEGAEL</sequence>
<dbReference type="PROSITE" id="PS50929">
    <property type="entry name" value="ABC_TM1F"/>
    <property type="match status" value="1"/>
</dbReference>
<dbReference type="Proteomes" id="UP001145094">
    <property type="component" value="Unassembled WGS sequence"/>
</dbReference>
<dbReference type="InterPro" id="IPR027417">
    <property type="entry name" value="P-loop_NTPase"/>
</dbReference>
<dbReference type="Gene3D" id="1.20.1560.10">
    <property type="entry name" value="ABC transporter type 1, transmembrane domain"/>
    <property type="match status" value="1"/>
</dbReference>
<dbReference type="PANTHER" id="PTHR43394">
    <property type="entry name" value="ATP-DEPENDENT PERMEASE MDL1, MITOCHONDRIAL"/>
    <property type="match status" value="1"/>
</dbReference>
<evidence type="ECO:0000259" key="10">
    <source>
        <dbReference type="PROSITE" id="PS50893"/>
    </source>
</evidence>
<evidence type="ECO:0000259" key="11">
    <source>
        <dbReference type="PROSITE" id="PS50929"/>
    </source>
</evidence>
<evidence type="ECO:0000256" key="3">
    <source>
        <dbReference type="ARBA" id="ARBA00022475"/>
    </source>
</evidence>
<reference evidence="12" key="1">
    <citation type="submission" date="2022-11" db="EMBL/GenBank/DDBJ databases">
        <title>Draft genome sequence of Sellimonas catena strain 18CBH55.</title>
        <authorList>
            <person name="Hisatomi A."/>
            <person name="Ohkuma M."/>
            <person name="Sakamoto M."/>
        </authorList>
    </citation>
    <scope>NUCLEOTIDE SEQUENCE</scope>
    <source>
        <strain evidence="12">18CBH55</strain>
    </source>
</reference>
<dbReference type="GO" id="GO:0005524">
    <property type="term" value="F:ATP binding"/>
    <property type="evidence" value="ECO:0007669"/>
    <property type="project" value="UniProtKB-KW"/>
</dbReference>
<feature type="transmembrane region" description="Helical" evidence="9">
    <location>
        <begin position="276"/>
        <end position="297"/>
    </location>
</feature>
<evidence type="ECO:0000256" key="6">
    <source>
        <dbReference type="ARBA" id="ARBA00022840"/>
    </source>
</evidence>
<evidence type="ECO:0000256" key="2">
    <source>
        <dbReference type="ARBA" id="ARBA00022448"/>
    </source>
</evidence>
<comment type="subcellular location">
    <subcellularLocation>
        <location evidence="1">Cell membrane</location>
        <topology evidence="1">Multi-pass membrane protein</topology>
    </subcellularLocation>
</comment>
<evidence type="ECO:0000256" key="5">
    <source>
        <dbReference type="ARBA" id="ARBA00022741"/>
    </source>
</evidence>
<feature type="transmembrane region" description="Helical" evidence="9">
    <location>
        <begin position="233"/>
        <end position="256"/>
    </location>
</feature>
<gene>
    <name evidence="12" type="ORF">Selli2_05920</name>
</gene>
<accession>A0A9W6FEU2</accession>
<dbReference type="SMART" id="SM00382">
    <property type="entry name" value="AAA"/>
    <property type="match status" value="1"/>
</dbReference>
<dbReference type="GO" id="GO:0005886">
    <property type="term" value="C:plasma membrane"/>
    <property type="evidence" value="ECO:0007669"/>
    <property type="project" value="UniProtKB-SubCell"/>
</dbReference>
<feature type="transmembrane region" description="Helical" evidence="9">
    <location>
        <begin position="158"/>
        <end position="178"/>
    </location>
</feature>
<dbReference type="AlphaFoldDB" id="A0A9W6FEU2"/>
<dbReference type="InterPro" id="IPR039421">
    <property type="entry name" value="Type_1_exporter"/>
</dbReference>
<dbReference type="FunFam" id="3.40.50.300:FF:000221">
    <property type="entry name" value="Multidrug ABC transporter ATP-binding protein"/>
    <property type="match status" value="1"/>
</dbReference>
<dbReference type="Gene3D" id="3.40.50.300">
    <property type="entry name" value="P-loop containing nucleotide triphosphate hydrolases"/>
    <property type="match status" value="1"/>
</dbReference>
<keyword evidence="8 9" id="KW-0472">Membrane</keyword>
<organism evidence="12 13">
    <name type="scientific">Sellimonas catena</name>
    <dbReference type="NCBI Taxonomy" id="2994035"/>
    <lineage>
        <taxon>Bacteria</taxon>
        <taxon>Bacillati</taxon>
        <taxon>Bacillota</taxon>
        <taxon>Clostridia</taxon>
        <taxon>Lachnospirales</taxon>
        <taxon>Lachnospiraceae</taxon>
        <taxon>Sellimonas</taxon>
    </lineage>
</organism>
<dbReference type="CDD" id="cd18548">
    <property type="entry name" value="ABC_6TM_Tm287_like"/>
    <property type="match status" value="1"/>
</dbReference>
<keyword evidence="5" id="KW-0547">Nucleotide-binding</keyword>
<dbReference type="InterPro" id="IPR011527">
    <property type="entry name" value="ABC1_TM_dom"/>
</dbReference>